<dbReference type="InterPro" id="IPR012840">
    <property type="entry name" value="NrdG2"/>
</dbReference>
<keyword evidence="3" id="KW-0949">S-adenosyl-L-methionine</keyword>
<dbReference type="InterPro" id="IPR058240">
    <property type="entry name" value="rSAM_sf"/>
</dbReference>
<dbReference type="InterPro" id="IPR034457">
    <property type="entry name" value="Organic_radical-activating"/>
</dbReference>
<dbReference type="SFLD" id="SFLDS00029">
    <property type="entry name" value="Radical_SAM"/>
    <property type="match status" value="1"/>
</dbReference>
<dbReference type="CDD" id="cd01335">
    <property type="entry name" value="Radical_SAM"/>
    <property type="match status" value="1"/>
</dbReference>
<accession>A0A840U789</accession>
<dbReference type="PANTHER" id="PTHR30352">
    <property type="entry name" value="PYRUVATE FORMATE-LYASE-ACTIVATING ENZYME"/>
    <property type="match status" value="1"/>
</dbReference>
<evidence type="ECO:0000256" key="4">
    <source>
        <dbReference type="ARBA" id="ARBA00022723"/>
    </source>
</evidence>
<evidence type="ECO:0000313" key="9">
    <source>
        <dbReference type="Proteomes" id="UP000591735"/>
    </source>
</evidence>
<dbReference type="Gene3D" id="3.20.20.70">
    <property type="entry name" value="Aldolase class I"/>
    <property type="match status" value="1"/>
</dbReference>
<dbReference type="EMBL" id="JACHFE010000001">
    <property type="protein sequence ID" value="MBB5320073.1"/>
    <property type="molecule type" value="Genomic_DNA"/>
</dbReference>
<dbReference type="PROSITE" id="PS51918">
    <property type="entry name" value="RADICAL_SAM"/>
    <property type="match status" value="1"/>
</dbReference>
<evidence type="ECO:0000259" key="7">
    <source>
        <dbReference type="PROSITE" id="PS51918"/>
    </source>
</evidence>
<dbReference type="GO" id="GO:0051539">
    <property type="term" value="F:4 iron, 4 sulfur cluster binding"/>
    <property type="evidence" value="ECO:0007669"/>
    <property type="project" value="UniProtKB-KW"/>
</dbReference>
<comment type="caution">
    <text evidence="8">The sequence shown here is derived from an EMBL/GenBank/DDBJ whole genome shotgun (WGS) entry which is preliminary data.</text>
</comment>
<comment type="cofactor">
    <cofactor evidence="1">
        <name>[4Fe-4S] cluster</name>
        <dbReference type="ChEBI" id="CHEBI:49883"/>
    </cofactor>
</comment>
<keyword evidence="2" id="KW-0004">4Fe-4S</keyword>
<dbReference type="AlphaFoldDB" id="A0A840U789"/>
<evidence type="ECO:0000313" key="8">
    <source>
        <dbReference type="EMBL" id="MBB5320073.1"/>
    </source>
</evidence>
<dbReference type="InterPro" id="IPR013785">
    <property type="entry name" value="Aldolase_TIM"/>
</dbReference>
<evidence type="ECO:0000256" key="3">
    <source>
        <dbReference type="ARBA" id="ARBA00022691"/>
    </source>
</evidence>
<evidence type="ECO:0000256" key="6">
    <source>
        <dbReference type="ARBA" id="ARBA00023014"/>
    </source>
</evidence>
<keyword evidence="4" id="KW-0479">Metal-binding</keyword>
<protein>
    <submittedName>
        <fullName evidence="8">Anaerobic ribonucleoside-triphosphate reductase activating protein</fullName>
    </submittedName>
</protein>
<evidence type="ECO:0000256" key="2">
    <source>
        <dbReference type="ARBA" id="ARBA00022485"/>
    </source>
</evidence>
<dbReference type="InterPro" id="IPR007197">
    <property type="entry name" value="rSAM"/>
</dbReference>
<dbReference type="SUPFAM" id="SSF102114">
    <property type="entry name" value="Radical SAM enzymes"/>
    <property type="match status" value="1"/>
</dbReference>
<dbReference type="Pfam" id="PF04055">
    <property type="entry name" value="Radical_SAM"/>
    <property type="match status" value="1"/>
</dbReference>
<evidence type="ECO:0000256" key="5">
    <source>
        <dbReference type="ARBA" id="ARBA00023004"/>
    </source>
</evidence>
<name>A0A840U789_9GAMM</name>
<dbReference type="PROSITE" id="PS51257">
    <property type="entry name" value="PROKAR_LIPOPROTEIN"/>
    <property type="match status" value="1"/>
</dbReference>
<dbReference type="SFLD" id="SFLDG01094">
    <property type="entry name" value="Uncharacterised_Radical_SAM_Su"/>
    <property type="match status" value="1"/>
</dbReference>
<feature type="domain" description="Radical SAM core" evidence="7">
    <location>
        <begin position="17"/>
        <end position="235"/>
    </location>
</feature>
<evidence type="ECO:0000256" key="1">
    <source>
        <dbReference type="ARBA" id="ARBA00001966"/>
    </source>
</evidence>
<organism evidence="8 9">
    <name type="scientific">Marinobacter oulmenensis</name>
    <dbReference type="NCBI Taxonomy" id="643747"/>
    <lineage>
        <taxon>Bacteria</taxon>
        <taxon>Pseudomonadati</taxon>
        <taxon>Pseudomonadota</taxon>
        <taxon>Gammaproteobacteria</taxon>
        <taxon>Pseudomonadales</taxon>
        <taxon>Marinobacteraceae</taxon>
        <taxon>Marinobacter</taxon>
    </lineage>
</organism>
<dbReference type="Proteomes" id="UP000591735">
    <property type="component" value="Unassembled WGS sequence"/>
</dbReference>
<proteinExistence type="predicted"/>
<keyword evidence="9" id="KW-1185">Reference proteome</keyword>
<dbReference type="GO" id="GO:0046872">
    <property type="term" value="F:metal ion binding"/>
    <property type="evidence" value="ECO:0007669"/>
    <property type="project" value="UniProtKB-KW"/>
</dbReference>
<sequence length="235" mass="26100">MKADNLVIGGMAAFSTVDYPQHLAATLFLQGCPWRCHYCHNPHLIPAYPGRDPVTWQQVRQHLDNRRGLLDAVIFSGGEPTIQKALLPALQETRAMGFHNGLHTGAPNLRRLRPLLPWLDWVGLDIKALPSGYEAVTTRRQSGPDSWAAIDTLQAAAVDFECRLTWHGALHATEDVIAIGEALSRKGVRRFALQLAREGGTMLNPALLTATNRRRDTDLVRQALSPCFESLEVRE</sequence>
<dbReference type="PANTHER" id="PTHR30352:SF13">
    <property type="entry name" value="GLYCYL-RADICAL ENZYME ACTIVATING ENZYME YJJW-RELATED"/>
    <property type="match status" value="1"/>
</dbReference>
<keyword evidence="6" id="KW-0411">Iron-sulfur</keyword>
<reference evidence="8 9" key="1">
    <citation type="submission" date="2020-08" db="EMBL/GenBank/DDBJ databases">
        <title>Genomic Encyclopedia of Type Strains, Phase IV (KMG-IV): sequencing the most valuable type-strain genomes for metagenomic binning, comparative biology and taxonomic classification.</title>
        <authorList>
            <person name="Goeker M."/>
        </authorList>
    </citation>
    <scope>NUCLEOTIDE SEQUENCE [LARGE SCALE GENOMIC DNA]</scope>
    <source>
        <strain evidence="8 9">DSM 22359</strain>
    </source>
</reference>
<dbReference type="GO" id="GO:0003824">
    <property type="term" value="F:catalytic activity"/>
    <property type="evidence" value="ECO:0007669"/>
    <property type="project" value="InterPro"/>
</dbReference>
<gene>
    <name evidence="8" type="ORF">HNR38_000541</name>
</gene>
<dbReference type="NCBIfam" id="TIGR02495">
    <property type="entry name" value="NrdG2"/>
    <property type="match status" value="1"/>
</dbReference>
<dbReference type="RefSeq" id="WP_221275624.1">
    <property type="nucleotide sequence ID" value="NZ_JACHFE010000001.1"/>
</dbReference>
<keyword evidence="5" id="KW-0408">Iron</keyword>